<dbReference type="Gene3D" id="2.60.40.380">
    <property type="entry name" value="Purple acid phosphatase-like, N-terminal"/>
    <property type="match status" value="1"/>
</dbReference>
<feature type="chain" id="PRO_5043101705" description="Purple acid phosphatase" evidence="5">
    <location>
        <begin position="33"/>
        <end position="600"/>
    </location>
</feature>
<feature type="domain" description="Purple acid phosphatase C-terminal" evidence="8">
    <location>
        <begin position="521"/>
        <end position="562"/>
    </location>
</feature>
<dbReference type="Pfam" id="PF14008">
    <property type="entry name" value="Metallophos_C"/>
    <property type="match status" value="1"/>
</dbReference>
<name>A0AAV1HW70_9CHLO</name>
<dbReference type="InterPro" id="IPR029052">
    <property type="entry name" value="Metallo-depent_PP-like"/>
</dbReference>
<dbReference type="InterPro" id="IPR039331">
    <property type="entry name" value="PAPs-like"/>
</dbReference>
<evidence type="ECO:0000256" key="3">
    <source>
        <dbReference type="ARBA" id="ARBA00022801"/>
    </source>
</evidence>
<dbReference type="SUPFAM" id="SSF56300">
    <property type="entry name" value="Metallo-dependent phosphatases"/>
    <property type="match status" value="1"/>
</dbReference>
<evidence type="ECO:0000256" key="2">
    <source>
        <dbReference type="ARBA" id="ARBA00022729"/>
    </source>
</evidence>
<dbReference type="InterPro" id="IPR008963">
    <property type="entry name" value="Purple_acid_Pase-like_N"/>
</dbReference>
<accession>A0AAV1HW70</accession>
<dbReference type="InterPro" id="IPR004843">
    <property type="entry name" value="Calcineurin-like_PHP"/>
</dbReference>
<feature type="domain" description="Calcineurin-like phosphoesterase" evidence="7">
    <location>
        <begin position="208"/>
        <end position="445"/>
    </location>
</feature>
<comment type="catalytic activity">
    <reaction evidence="5">
        <text>a phosphate monoester + H2O = an alcohol + phosphate</text>
        <dbReference type="Rhea" id="RHEA:15017"/>
        <dbReference type="ChEBI" id="CHEBI:15377"/>
        <dbReference type="ChEBI" id="CHEBI:30879"/>
        <dbReference type="ChEBI" id="CHEBI:43474"/>
        <dbReference type="ChEBI" id="CHEBI:67140"/>
        <dbReference type="EC" id="3.1.3.2"/>
    </reaction>
</comment>
<evidence type="ECO:0000256" key="6">
    <source>
        <dbReference type="SAM" id="MobiDB-lite"/>
    </source>
</evidence>
<dbReference type="InterPro" id="IPR025733">
    <property type="entry name" value="PAPs_C"/>
</dbReference>
<dbReference type="EC" id="3.1.3.2" evidence="5"/>
<protein>
    <recommendedName>
        <fullName evidence="5">Purple acid phosphatase</fullName>
        <ecNumber evidence="5">3.1.3.2</ecNumber>
    </recommendedName>
</protein>
<dbReference type="PANTHER" id="PTHR22953">
    <property type="entry name" value="ACID PHOSPHATASE RELATED"/>
    <property type="match status" value="1"/>
</dbReference>
<evidence type="ECO:0000259" key="7">
    <source>
        <dbReference type="Pfam" id="PF00149"/>
    </source>
</evidence>
<dbReference type="Pfam" id="PF00149">
    <property type="entry name" value="Metallophos"/>
    <property type="match status" value="1"/>
</dbReference>
<dbReference type="PANTHER" id="PTHR22953:SF153">
    <property type="entry name" value="PURPLE ACID PHOSPHATASE"/>
    <property type="match status" value="1"/>
</dbReference>
<organism evidence="10 11">
    <name type="scientific">Coccomyxa viridis</name>
    <dbReference type="NCBI Taxonomy" id="1274662"/>
    <lineage>
        <taxon>Eukaryota</taxon>
        <taxon>Viridiplantae</taxon>
        <taxon>Chlorophyta</taxon>
        <taxon>core chlorophytes</taxon>
        <taxon>Trebouxiophyceae</taxon>
        <taxon>Trebouxiophyceae incertae sedis</taxon>
        <taxon>Coccomyxaceae</taxon>
        <taxon>Coccomyxa</taxon>
    </lineage>
</organism>
<keyword evidence="2 5" id="KW-0732">Signal</keyword>
<keyword evidence="4" id="KW-0325">Glycoprotein</keyword>
<dbReference type="SUPFAM" id="SSF49363">
    <property type="entry name" value="Purple acid phosphatase, N-terminal domain"/>
    <property type="match status" value="1"/>
</dbReference>
<evidence type="ECO:0000256" key="4">
    <source>
        <dbReference type="ARBA" id="ARBA00023180"/>
    </source>
</evidence>
<feature type="region of interest" description="Disordered" evidence="6">
    <location>
        <begin position="578"/>
        <end position="600"/>
    </location>
</feature>
<evidence type="ECO:0000256" key="5">
    <source>
        <dbReference type="RuleBase" id="RU361203"/>
    </source>
</evidence>
<evidence type="ECO:0000313" key="10">
    <source>
        <dbReference type="EMBL" id="CAK0752845.1"/>
    </source>
</evidence>
<dbReference type="EMBL" id="CAUYUE010000003">
    <property type="protein sequence ID" value="CAK0752845.1"/>
    <property type="molecule type" value="Genomic_DNA"/>
</dbReference>
<keyword evidence="3 5" id="KW-0378">Hydrolase</keyword>
<comment type="caution">
    <text evidence="10">The sequence shown here is derived from an EMBL/GenBank/DDBJ whole genome shotgun (WGS) entry which is preliminary data.</text>
</comment>
<dbReference type="InterPro" id="IPR041792">
    <property type="entry name" value="MPP_PAP"/>
</dbReference>
<evidence type="ECO:0000259" key="8">
    <source>
        <dbReference type="Pfam" id="PF14008"/>
    </source>
</evidence>
<dbReference type="Gene3D" id="3.60.21.10">
    <property type="match status" value="2"/>
</dbReference>
<reference evidence="10 11" key="1">
    <citation type="submission" date="2023-10" db="EMBL/GenBank/DDBJ databases">
        <authorList>
            <person name="Maclean D."/>
            <person name="Macfadyen A."/>
        </authorList>
    </citation>
    <scope>NUCLEOTIDE SEQUENCE [LARGE SCALE GENOMIC DNA]</scope>
</reference>
<dbReference type="AlphaFoldDB" id="A0AAV1HW70"/>
<feature type="signal peptide" evidence="5">
    <location>
        <begin position="1"/>
        <end position="32"/>
    </location>
</feature>
<keyword evidence="11" id="KW-1185">Reference proteome</keyword>
<dbReference type="Proteomes" id="UP001314263">
    <property type="component" value="Unassembled WGS sequence"/>
</dbReference>
<dbReference type="GO" id="GO:0046872">
    <property type="term" value="F:metal ion binding"/>
    <property type="evidence" value="ECO:0007669"/>
    <property type="project" value="InterPro"/>
</dbReference>
<gene>
    <name evidence="10" type="ORF">CVIRNUC_002176</name>
</gene>
<evidence type="ECO:0000256" key="1">
    <source>
        <dbReference type="ARBA" id="ARBA00008723"/>
    </source>
</evidence>
<proteinExistence type="inferred from homology"/>
<evidence type="ECO:0000313" key="11">
    <source>
        <dbReference type="Proteomes" id="UP001314263"/>
    </source>
</evidence>
<feature type="compositionally biased region" description="Polar residues" evidence="6">
    <location>
        <begin position="578"/>
        <end position="587"/>
    </location>
</feature>
<dbReference type="InterPro" id="IPR015914">
    <property type="entry name" value="PAPs_N"/>
</dbReference>
<dbReference type="Pfam" id="PF16656">
    <property type="entry name" value="Pur_ac_phosph_N"/>
    <property type="match status" value="1"/>
</dbReference>
<feature type="domain" description="Purple acid phosphatase N-terminal" evidence="9">
    <location>
        <begin position="76"/>
        <end position="195"/>
    </location>
</feature>
<dbReference type="CDD" id="cd00839">
    <property type="entry name" value="MPP_PAPs"/>
    <property type="match status" value="1"/>
</dbReference>
<sequence length="600" mass="65015">MKETQEWRHASSYTALTLAVVVLATGQQEVCAAPAPAASPIVGSPVTVQFNQFQLGSNDLPLTDSLLAPAAGPDHPDQIHITLGSGPTEMYITWVTGDANLSSSVPPNQPAGLTSQAQYGTRPGTLAQNATGTSSYYIQNNTGQTVDASNNFYVSGRIHTVLLTGLKPDTTYYYRVGDLATNAPNATSAEFSFRTGKPVGADSFPQTIGLVADVGLTSNSTVTLTHLMANHPEVVLFVGDLIYADDYTADGTSTYDYPAIKGKGYLKVKTAHSATTYQPRWDGFGRAMQQIANTTAVPFMYTSGNHEIERDSSKRTFQSFSARYPTPYKQSNSTNPLYYSFDYGGAHYVQLAAYEGPGQTSSQYKFPNGNYPHTVISSTQLAWLEADLASVNRSRTPWLIVQTHPPYYNTYNQHYKEVQCFQGQVEPLLYKYGANFVFFGHVHAYERTWPANNYKLDPCGPVNIIIGDGGNVEGTYKDFVDTMPPQNCSVPLSELNAPGAYTPLCATAEVYPPTQNSSYCPITQPFYSAYREPSFGHGILQLLSPSEATWTWHRNQISSAVVSDAVTVVRSSSCPNQLQGPAASQLSAPAPVVSTAGAGR</sequence>
<comment type="similarity">
    <text evidence="1 5">Belongs to the metallophosphoesterase superfamily. Purple acid phosphatase family.</text>
</comment>
<evidence type="ECO:0000259" key="9">
    <source>
        <dbReference type="Pfam" id="PF16656"/>
    </source>
</evidence>
<dbReference type="GO" id="GO:0003993">
    <property type="term" value="F:acid phosphatase activity"/>
    <property type="evidence" value="ECO:0007669"/>
    <property type="project" value="UniProtKB-EC"/>
</dbReference>